<dbReference type="AlphaFoldDB" id="A0A9X3XC73"/>
<evidence type="ECO:0000313" key="2">
    <source>
        <dbReference type="Proteomes" id="UP001151081"/>
    </source>
</evidence>
<gene>
    <name evidence="1" type="ORF">KEG57_36450</name>
</gene>
<sequence>MPRLATGNVYERRGKWFARLTIGTKKRQSFMLETCKDERSAVARQAILAELAAKLRTRRHRAGHHQARRGA</sequence>
<comment type="caution">
    <text evidence="1">The sequence shown here is derived from an EMBL/GenBank/DDBJ whole genome shotgun (WGS) entry which is preliminary data.</text>
</comment>
<dbReference type="EMBL" id="JAGTJJ010000034">
    <property type="protein sequence ID" value="MDC3986028.1"/>
    <property type="molecule type" value="Genomic_DNA"/>
</dbReference>
<keyword evidence="2" id="KW-1185">Reference proteome</keyword>
<name>A0A9X3XC73_9BACT</name>
<dbReference type="RefSeq" id="WP_272424359.1">
    <property type="nucleotide sequence ID" value="NZ_JAGTJJ010000034.1"/>
</dbReference>
<proteinExistence type="predicted"/>
<protein>
    <submittedName>
        <fullName evidence="1">Uncharacterized protein</fullName>
    </submittedName>
</protein>
<accession>A0A9X3XC73</accession>
<dbReference type="Proteomes" id="UP001151081">
    <property type="component" value="Unassembled WGS sequence"/>
</dbReference>
<evidence type="ECO:0000313" key="1">
    <source>
        <dbReference type="EMBL" id="MDC3986028.1"/>
    </source>
</evidence>
<reference evidence="1 2" key="1">
    <citation type="submission" date="2021-04" db="EMBL/GenBank/DDBJ databases">
        <title>Genome analysis of Polyangium sp.</title>
        <authorList>
            <person name="Li Y."/>
            <person name="Wang J."/>
        </authorList>
    </citation>
    <scope>NUCLEOTIDE SEQUENCE [LARGE SCALE GENOMIC DNA]</scope>
    <source>
        <strain evidence="1 2">SDU14</strain>
    </source>
</reference>
<organism evidence="1 2">
    <name type="scientific">Polyangium jinanense</name>
    <dbReference type="NCBI Taxonomy" id="2829994"/>
    <lineage>
        <taxon>Bacteria</taxon>
        <taxon>Pseudomonadati</taxon>
        <taxon>Myxococcota</taxon>
        <taxon>Polyangia</taxon>
        <taxon>Polyangiales</taxon>
        <taxon>Polyangiaceae</taxon>
        <taxon>Polyangium</taxon>
    </lineage>
</organism>